<evidence type="ECO:0000256" key="8">
    <source>
        <dbReference type="ARBA" id="ARBA00032024"/>
    </source>
</evidence>
<dbReference type="InterPro" id="IPR013332">
    <property type="entry name" value="KPR_N"/>
</dbReference>
<comment type="catalytic activity">
    <reaction evidence="9">
        <text>(R)-pantoate + NADP(+) = 2-dehydropantoate + NADPH + H(+)</text>
        <dbReference type="Rhea" id="RHEA:16233"/>
        <dbReference type="ChEBI" id="CHEBI:11561"/>
        <dbReference type="ChEBI" id="CHEBI:15378"/>
        <dbReference type="ChEBI" id="CHEBI:15980"/>
        <dbReference type="ChEBI" id="CHEBI:57783"/>
        <dbReference type="ChEBI" id="CHEBI:58349"/>
        <dbReference type="EC" id="1.1.1.169"/>
    </reaction>
</comment>
<dbReference type="SUPFAM" id="SSF51735">
    <property type="entry name" value="NAD(P)-binding Rossmann-fold domains"/>
    <property type="match status" value="1"/>
</dbReference>
<feature type="domain" description="Ketopantoate reductase N-terminal" evidence="10">
    <location>
        <begin position="5"/>
        <end position="138"/>
    </location>
</feature>
<evidence type="ECO:0000256" key="1">
    <source>
        <dbReference type="ARBA" id="ARBA00004994"/>
    </source>
</evidence>
<dbReference type="PANTHER" id="PTHR43765">
    <property type="entry name" value="2-DEHYDROPANTOATE 2-REDUCTASE-RELATED"/>
    <property type="match status" value="1"/>
</dbReference>
<dbReference type="Gene3D" id="3.40.50.720">
    <property type="entry name" value="NAD(P)-binding Rossmann-like Domain"/>
    <property type="match status" value="1"/>
</dbReference>
<organism evidence="12 13">
    <name type="scientific">Vibrio coralliilyticus</name>
    <dbReference type="NCBI Taxonomy" id="190893"/>
    <lineage>
        <taxon>Bacteria</taxon>
        <taxon>Pseudomonadati</taxon>
        <taxon>Pseudomonadota</taxon>
        <taxon>Gammaproteobacteria</taxon>
        <taxon>Vibrionales</taxon>
        <taxon>Vibrionaceae</taxon>
        <taxon>Vibrio</taxon>
    </lineage>
</organism>
<evidence type="ECO:0000259" key="10">
    <source>
        <dbReference type="Pfam" id="PF02558"/>
    </source>
</evidence>
<dbReference type="GO" id="GO:0008677">
    <property type="term" value="F:2-dehydropantoate 2-reductase activity"/>
    <property type="evidence" value="ECO:0007669"/>
    <property type="project" value="UniProtKB-EC"/>
</dbReference>
<dbReference type="SUPFAM" id="SSF48179">
    <property type="entry name" value="6-phosphogluconate dehydrogenase C-terminal domain-like"/>
    <property type="match status" value="1"/>
</dbReference>
<dbReference type="AlphaFoldDB" id="A0AAN0SHQ9"/>
<dbReference type="InterPro" id="IPR008927">
    <property type="entry name" value="6-PGluconate_DH-like_C_sf"/>
</dbReference>
<evidence type="ECO:0000256" key="6">
    <source>
        <dbReference type="ARBA" id="ARBA00022857"/>
    </source>
</evidence>
<dbReference type="RefSeq" id="WP_043010538.1">
    <property type="nucleotide sequence ID" value="NZ_CP009618.1"/>
</dbReference>
<dbReference type="EMBL" id="CP009618">
    <property type="protein sequence ID" value="AIW21602.1"/>
    <property type="molecule type" value="Genomic_DNA"/>
</dbReference>
<reference evidence="12 13" key="1">
    <citation type="submission" date="2014-10" db="EMBL/GenBank/DDBJ databases">
        <title>The Complete Genome Sequence for the Shellfish Pathogen Vibrio coralliilyticus RE98 Isolated from a Shellfish Hatchery.</title>
        <authorList>
            <person name="Richards G.P."/>
            <person name="Bono J.L."/>
            <person name="Watson M.A."/>
            <person name="Needleman D.S."/>
        </authorList>
    </citation>
    <scope>NUCLEOTIDE SEQUENCE [LARGE SCALE GENOMIC DNA]</scope>
    <source>
        <strain evidence="12 13">RE98</strain>
    </source>
</reference>
<comment type="pathway">
    <text evidence="1">Cofactor biosynthesis; (R)-pantothenate biosynthesis; (R)-pantoate from 3-methyl-2-oxobutanoate: step 2/2.</text>
</comment>
<accession>A0AAN0SHQ9</accession>
<protein>
    <recommendedName>
        <fullName evidence="4">2-dehydropantoate 2-reductase</fullName>
        <ecNumber evidence="3">1.1.1.169</ecNumber>
    </recommendedName>
    <alternativeName>
        <fullName evidence="8">Ketopantoate reductase</fullName>
    </alternativeName>
</protein>
<keyword evidence="7" id="KW-0560">Oxidoreductase</keyword>
<comment type="similarity">
    <text evidence="2">Belongs to the ketopantoate reductase family.</text>
</comment>
<evidence type="ECO:0000313" key="13">
    <source>
        <dbReference type="Proteomes" id="UP000030081"/>
    </source>
</evidence>
<dbReference type="EC" id="1.1.1.169" evidence="3"/>
<dbReference type="InterPro" id="IPR013752">
    <property type="entry name" value="KPA_reductase"/>
</dbReference>
<evidence type="ECO:0000256" key="3">
    <source>
        <dbReference type="ARBA" id="ARBA00013014"/>
    </source>
</evidence>
<dbReference type="GO" id="GO:0050661">
    <property type="term" value="F:NADP binding"/>
    <property type="evidence" value="ECO:0007669"/>
    <property type="project" value="TreeGrafter"/>
</dbReference>
<dbReference type="InterPro" id="IPR050838">
    <property type="entry name" value="Ketopantoate_reductase"/>
</dbReference>
<dbReference type="Proteomes" id="UP000030081">
    <property type="component" value="Chromosome 2"/>
</dbReference>
<keyword evidence="5" id="KW-0566">Pantothenate biosynthesis</keyword>
<feature type="domain" description="Ketopantoate reductase C-terminal" evidence="11">
    <location>
        <begin position="179"/>
        <end position="296"/>
    </location>
</feature>
<evidence type="ECO:0000313" key="12">
    <source>
        <dbReference type="EMBL" id="AIW21602.1"/>
    </source>
</evidence>
<dbReference type="Pfam" id="PF08546">
    <property type="entry name" value="ApbA_C"/>
    <property type="match status" value="1"/>
</dbReference>
<proteinExistence type="inferred from homology"/>
<evidence type="ECO:0000256" key="2">
    <source>
        <dbReference type="ARBA" id="ARBA00007870"/>
    </source>
</evidence>
<dbReference type="KEGG" id="vcy:IX92_21670"/>
<name>A0AAN0SHQ9_9VIBR</name>
<keyword evidence="13" id="KW-1185">Reference proteome</keyword>
<gene>
    <name evidence="12" type="ORF">IX92_21670</name>
</gene>
<dbReference type="GO" id="GO:0005737">
    <property type="term" value="C:cytoplasm"/>
    <property type="evidence" value="ECO:0007669"/>
    <property type="project" value="TreeGrafter"/>
</dbReference>
<evidence type="ECO:0000256" key="7">
    <source>
        <dbReference type="ARBA" id="ARBA00023002"/>
    </source>
</evidence>
<dbReference type="PANTHER" id="PTHR43765:SF2">
    <property type="entry name" value="2-DEHYDROPANTOATE 2-REDUCTASE"/>
    <property type="match status" value="1"/>
</dbReference>
<evidence type="ECO:0000256" key="4">
    <source>
        <dbReference type="ARBA" id="ARBA00019465"/>
    </source>
</evidence>
<keyword evidence="6" id="KW-0521">NADP</keyword>
<dbReference type="InterPro" id="IPR013328">
    <property type="entry name" value="6PGD_dom2"/>
</dbReference>
<dbReference type="GO" id="GO:0015940">
    <property type="term" value="P:pantothenate biosynthetic process"/>
    <property type="evidence" value="ECO:0007669"/>
    <property type="project" value="UniProtKB-KW"/>
</dbReference>
<dbReference type="Gene3D" id="1.10.1040.10">
    <property type="entry name" value="N-(1-d-carboxylethyl)-l-norvaline Dehydrogenase, domain 2"/>
    <property type="match status" value="1"/>
</dbReference>
<evidence type="ECO:0000256" key="5">
    <source>
        <dbReference type="ARBA" id="ARBA00022655"/>
    </source>
</evidence>
<dbReference type="InterPro" id="IPR036291">
    <property type="entry name" value="NAD(P)-bd_dom_sf"/>
</dbReference>
<evidence type="ECO:0000259" key="11">
    <source>
        <dbReference type="Pfam" id="PF08546"/>
    </source>
</evidence>
<dbReference type="Pfam" id="PF02558">
    <property type="entry name" value="ApbA"/>
    <property type="match status" value="1"/>
</dbReference>
<sequence>MMKVSIVGLGSLGGFIAARLSSFPDIQIQWVYRKSSIRQDEQVLLTYPETDEPLIGQAHATSYGLEQVTGDVVFITTKAHDNRALFEQAKAWTNKTIVLLQNGIGEDEKLAQALDSSNAIISAITHLKASYTTAPYQVTLHNQLLDCVYAVHQGQANPYLDSILSHAFDEVKRETSTYHARLPKLMVSFAANAASFIFDSDMYDLANNTKCRELMLEIEQEFLALFDALSIPHPKLTISELLSLLDAPSYQNAYFSMKEDFDNGKQVEFEAIFQATRNLAALHHVSFTRGNQVCHTLENLLRK</sequence>
<evidence type="ECO:0000256" key="9">
    <source>
        <dbReference type="ARBA" id="ARBA00048793"/>
    </source>
</evidence>